<dbReference type="Gene3D" id="3.30.450.20">
    <property type="entry name" value="PAS domain"/>
    <property type="match status" value="1"/>
</dbReference>
<keyword evidence="1" id="KW-0129">CBS domain</keyword>
<protein>
    <submittedName>
        <fullName evidence="3">Inosine-5'-monophosphate dehydrogenase</fullName>
        <ecNumber evidence="3">1.1.1.205</ecNumber>
    </submittedName>
</protein>
<dbReference type="Gene3D" id="3.10.580.10">
    <property type="entry name" value="CBS-domain"/>
    <property type="match status" value="2"/>
</dbReference>
<proteinExistence type="predicted"/>
<evidence type="ECO:0000256" key="1">
    <source>
        <dbReference type="ARBA" id="ARBA00023122"/>
    </source>
</evidence>
<dbReference type="SMART" id="SM00116">
    <property type="entry name" value="CBS"/>
    <property type="match status" value="4"/>
</dbReference>
<dbReference type="PROSITE" id="PS51371">
    <property type="entry name" value="CBS"/>
    <property type="match status" value="4"/>
</dbReference>
<dbReference type="EMBL" id="MLJW01000004">
    <property type="protein sequence ID" value="OIR17695.1"/>
    <property type="molecule type" value="Genomic_DNA"/>
</dbReference>
<dbReference type="CDD" id="cd02205">
    <property type="entry name" value="CBS_pair_SF"/>
    <property type="match status" value="1"/>
</dbReference>
<gene>
    <name evidence="3" type="primary">guaB_2</name>
    <name evidence="3" type="ORF">GALL_19170</name>
</gene>
<dbReference type="EC" id="1.1.1.205" evidence="3"/>
<comment type="caution">
    <text evidence="3">The sequence shown here is derived from an EMBL/GenBank/DDBJ whole genome shotgun (WGS) entry which is preliminary data.</text>
</comment>
<reference evidence="3" key="1">
    <citation type="submission" date="2016-10" db="EMBL/GenBank/DDBJ databases">
        <title>Sequence of Gallionella enrichment culture.</title>
        <authorList>
            <person name="Poehlein A."/>
            <person name="Muehling M."/>
            <person name="Daniel R."/>
        </authorList>
    </citation>
    <scope>NUCLEOTIDE SEQUENCE</scope>
</reference>
<dbReference type="GO" id="GO:0003938">
    <property type="term" value="F:IMP dehydrogenase activity"/>
    <property type="evidence" value="ECO:0007669"/>
    <property type="project" value="UniProtKB-EC"/>
</dbReference>
<organism evidence="3">
    <name type="scientific">mine drainage metagenome</name>
    <dbReference type="NCBI Taxonomy" id="410659"/>
    <lineage>
        <taxon>unclassified sequences</taxon>
        <taxon>metagenomes</taxon>
        <taxon>ecological metagenomes</taxon>
    </lineage>
</organism>
<dbReference type="InterPro" id="IPR046342">
    <property type="entry name" value="CBS_dom_sf"/>
</dbReference>
<keyword evidence="3" id="KW-0560">Oxidoreductase</keyword>
<feature type="domain" description="CBS" evidence="2">
    <location>
        <begin position="5"/>
        <end position="66"/>
    </location>
</feature>
<feature type="domain" description="CBS" evidence="2">
    <location>
        <begin position="140"/>
        <end position="195"/>
    </location>
</feature>
<dbReference type="InterPro" id="IPR000644">
    <property type="entry name" value="CBS_dom"/>
</dbReference>
<feature type="domain" description="CBS" evidence="2">
    <location>
        <begin position="203"/>
        <end position="260"/>
    </location>
</feature>
<dbReference type="PANTHER" id="PTHR43080">
    <property type="entry name" value="CBS DOMAIN-CONTAINING PROTEIN CBSX3, MITOCHONDRIAL"/>
    <property type="match status" value="1"/>
</dbReference>
<name>A0A1J5T9V1_9ZZZZ</name>
<dbReference type="Pfam" id="PF00571">
    <property type="entry name" value="CBS"/>
    <property type="match status" value="4"/>
</dbReference>
<evidence type="ECO:0000313" key="3">
    <source>
        <dbReference type="EMBL" id="OIR17695.1"/>
    </source>
</evidence>
<dbReference type="AlphaFoldDB" id="A0A1J5T9V1"/>
<feature type="domain" description="CBS" evidence="2">
    <location>
        <begin position="75"/>
        <end position="135"/>
    </location>
</feature>
<accession>A0A1J5T9V1</accession>
<evidence type="ECO:0000259" key="2">
    <source>
        <dbReference type="PROSITE" id="PS51371"/>
    </source>
</evidence>
<dbReference type="PANTHER" id="PTHR43080:SF2">
    <property type="entry name" value="CBS DOMAIN-CONTAINING PROTEIN"/>
    <property type="match status" value="1"/>
</dbReference>
<dbReference type="InterPro" id="IPR051257">
    <property type="entry name" value="Diverse_CBS-Domain"/>
</dbReference>
<dbReference type="SUPFAM" id="SSF54631">
    <property type="entry name" value="CBS-domain pair"/>
    <property type="match status" value="2"/>
</dbReference>
<sequence>MYTSMTLNEICSVNPTTVSLDTILSDVLEVMSSMSISSVVVVEGRRPVGIFTERDALCIVPELLDTKTTKVGSLMSSNPVVAPQHLDLFEAYHLCAQKNIRHLIVVDKEGNLFGIATDTDFMKVLGLDVFSGQEKVENIMSFNTSSLSKHATLKEAIVLMVKFNTRAIVVTEEDKPIGIITERDLVKLGRDGIDSNIPLVNVMSSSVITVQRSRSTYFAIELMREQQIRTLAVVDDHGIYQGILTEHDVVKKIENRYISILNTIIKKQADDIDRILQELDEKHVLSAVLHESLGVSLIIADPAKNVRYLNPSASKLFQQSTESIVGEQLELLFSKIGMATDDLCIALDEVQRGASYEFDFSHQIKDETR</sequence>